<feature type="non-terminal residue" evidence="1">
    <location>
        <position position="309"/>
    </location>
</feature>
<evidence type="ECO:0000313" key="2">
    <source>
        <dbReference type="Proteomes" id="UP000233469"/>
    </source>
</evidence>
<reference evidence="1 2" key="1">
    <citation type="submission" date="2016-04" db="EMBL/GenBank/DDBJ databases">
        <title>Genome analyses suggest a sexual origin of heterokaryosis in a supposedly ancient asexual fungus.</title>
        <authorList>
            <person name="Ropars J."/>
            <person name="Sedzielewska K."/>
            <person name="Noel J."/>
            <person name="Charron P."/>
            <person name="Farinelli L."/>
            <person name="Marton T."/>
            <person name="Kruger M."/>
            <person name="Pelin A."/>
            <person name="Brachmann A."/>
            <person name="Corradi N."/>
        </authorList>
    </citation>
    <scope>NUCLEOTIDE SEQUENCE [LARGE SCALE GENOMIC DNA]</scope>
    <source>
        <strain evidence="1 2">C2</strain>
    </source>
</reference>
<organism evidence="1 2">
    <name type="scientific">Rhizophagus irregularis</name>
    <dbReference type="NCBI Taxonomy" id="588596"/>
    <lineage>
        <taxon>Eukaryota</taxon>
        <taxon>Fungi</taxon>
        <taxon>Fungi incertae sedis</taxon>
        <taxon>Mucoromycota</taxon>
        <taxon>Glomeromycotina</taxon>
        <taxon>Glomeromycetes</taxon>
        <taxon>Glomerales</taxon>
        <taxon>Glomeraceae</taxon>
        <taxon>Rhizophagus</taxon>
    </lineage>
</organism>
<dbReference type="SUPFAM" id="SSF69322">
    <property type="entry name" value="Tricorn protease domain 2"/>
    <property type="match status" value="1"/>
</dbReference>
<comment type="caution">
    <text evidence="1">The sequence shown here is derived from an EMBL/GenBank/DDBJ whole genome shotgun (WGS) entry which is preliminary data.</text>
</comment>
<protein>
    <submittedName>
        <fullName evidence="1">Uncharacterized protein</fullName>
    </submittedName>
</protein>
<dbReference type="VEuPathDB" id="FungiDB:RhiirA1_446273"/>
<dbReference type="AlphaFoldDB" id="A0A2N1M282"/>
<dbReference type="Proteomes" id="UP000233469">
    <property type="component" value="Unassembled WGS sequence"/>
</dbReference>
<sequence>CSIVGWNVEDKDKVQLKFDQTVKINEDKINCLCVSDDKKLAYIYRNNIIIIDMNDKDKKIALSFDRKVYPYTCTFNLKGEFILYGRVSFVSERKMIWIYSTQTKNDKWECKRFYEIPKDYEIISISKYDKVYLFSNVSNDYICEWNINTEKSVKIFDNNTIITRNIGIFSNEMFNILKVNNKIIVYSIELGITIATLDINDDIQFYNFTNHTGLFLLPSLFYYTPDKEIKYCWNSKYKDGLNQTLLTDEQTKFVLKRSFNKILFSEPTDKQTKFVFGILNERVWKSKFYKNMSVIECDDDDKKTYNHLN</sequence>
<name>A0A2N1M282_9GLOM</name>
<evidence type="ECO:0000313" key="1">
    <source>
        <dbReference type="EMBL" id="PKK55752.1"/>
    </source>
</evidence>
<dbReference type="Gene3D" id="2.130.10.10">
    <property type="entry name" value="YVTN repeat-like/Quinoprotein amine dehydrogenase"/>
    <property type="match status" value="1"/>
</dbReference>
<reference evidence="1 2" key="2">
    <citation type="submission" date="2017-10" db="EMBL/GenBank/DDBJ databases">
        <title>Extensive intraspecific genome diversity in a model arbuscular mycorrhizal fungus.</title>
        <authorList>
            <person name="Chen E.C.H."/>
            <person name="Morin E."/>
            <person name="Baudet D."/>
            <person name="Noel J."/>
            <person name="Ndikumana S."/>
            <person name="Charron P."/>
            <person name="St-Onge C."/>
            <person name="Giorgi J."/>
            <person name="Grigoriev I.V."/>
            <person name="Roux C."/>
            <person name="Martin F.M."/>
            <person name="Corradi N."/>
        </authorList>
    </citation>
    <scope>NUCLEOTIDE SEQUENCE [LARGE SCALE GENOMIC DNA]</scope>
    <source>
        <strain evidence="1 2">C2</strain>
    </source>
</reference>
<dbReference type="EMBL" id="LLXL01006911">
    <property type="protein sequence ID" value="PKK55752.1"/>
    <property type="molecule type" value="Genomic_DNA"/>
</dbReference>
<proteinExistence type="predicted"/>
<gene>
    <name evidence="1" type="ORF">RhiirC2_801597</name>
</gene>
<dbReference type="InterPro" id="IPR015943">
    <property type="entry name" value="WD40/YVTN_repeat-like_dom_sf"/>
</dbReference>
<accession>A0A2N1M282</accession>
<feature type="non-terminal residue" evidence="1">
    <location>
        <position position="1"/>
    </location>
</feature>